<evidence type="ECO:0000313" key="2">
    <source>
        <dbReference type="EMBL" id="XBG60228.1"/>
    </source>
</evidence>
<feature type="transmembrane region" description="Helical" evidence="1">
    <location>
        <begin position="22"/>
        <end position="39"/>
    </location>
</feature>
<keyword evidence="1" id="KW-0472">Membrane</keyword>
<feature type="transmembrane region" description="Helical" evidence="1">
    <location>
        <begin position="51"/>
        <end position="81"/>
    </location>
</feature>
<feature type="transmembrane region" description="Helical" evidence="1">
    <location>
        <begin position="307"/>
        <end position="325"/>
    </location>
</feature>
<feature type="transmembrane region" description="Helical" evidence="1">
    <location>
        <begin position="226"/>
        <end position="244"/>
    </location>
</feature>
<dbReference type="Pfam" id="PF13687">
    <property type="entry name" value="DUF4153"/>
    <property type="match status" value="1"/>
</dbReference>
<protein>
    <submittedName>
        <fullName evidence="2">DUF4173 domain-containing protein</fullName>
    </submittedName>
</protein>
<feature type="transmembrane region" description="Helical" evidence="1">
    <location>
        <begin position="337"/>
        <end position="355"/>
    </location>
</feature>
<organism evidence="2">
    <name type="scientific">Pontimicrobium sp. SW4</name>
    <dbReference type="NCBI Taxonomy" id="3153519"/>
    <lineage>
        <taxon>Bacteria</taxon>
        <taxon>Pseudomonadati</taxon>
        <taxon>Bacteroidota</taxon>
        <taxon>Flavobacteriia</taxon>
        <taxon>Flavobacteriales</taxon>
        <taxon>Flavobacteriaceae</taxon>
        <taxon>Pontimicrobium</taxon>
    </lineage>
</organism>
<dbReference type="EMBL" id="CP157199">
    <property type="protein sequence ID" value="XBG60228.1"/>
    <property type="molecule type" value="Genomic_DNA"/>
</dbReference>
<dbReference type="AlphaFoldDB" id="A0AAU7BQ32"/>
<name>A0AAU7BQ32_9FLAO</name>
<dbReference type="InterPro" id="IPR025291">
    <property type="entry name" value="DUF4153"/>
</dbReference>
<keyword evidence="1" id="KW-0812">Transmembrane</keyword>
<reference evidence="2" key="1">
    <citation type="submission" date="2024-05" db="EMBL/GenBank/DDBJ databases">
        <title>Pontimicrobium maritimus sp. nov., isolated form sea water.</title>
        <authorList>
            <person name="Muhammad N."/>
            <person name="Vuong T.Q."/>
            <person name="Han H.L."/>
            <person name="Kim S.-G."/>
        </authorList>
    </citation>
    <scope>NUCLEOTIDE SEQUENCE</scope>
    <source>
        <strain evidence="2">SW4</strain>
    </source>
</reference>
<feature type="transmembrane region" description="Helical" evidence="1">
    <location>
        <begin position="367"/>
        <end position="384"/>
    </location>
</feature>
<sequence>MKHIIIIISSILFSTLFYNQQIGLNISIFSVLTVIILAVSNTHKFKNKTALLYIFIYLFTAALVFIQYTNLSILANIIAFLTLIGSVTESKSSIYVQWYNGIYTSIVGYFHRRFIKQNIKKGHTQKKTIDVLHLSKLIGIPLVFIIGFIVLYKNGNPIFNDIISKINFDFINLQWLLFTVLGYYLFSNIFNPVQVDSVTNIDLQTGNTLHQSETFSIEALKKEKQLGTILLLLLNLLIVFYLATDIISLNTINSTHASVLSSQVHSGINTLIASIVIAIVIILYFFRGDINFFKDNKMLKKLSYTWIFLNAVLVILIATKNYNYIALFGLTYKRIGVNIYLFLTLIGLITTLLKVSKVKNFWFLLRINTRIAFGLLILFSIIDWDYSITKYNINHAPSLDLNYLINLSDNNAVLLNKYRESNNLNTEQDNRIFIKHRDYVNTVNNRNWQEYTYSNFKLKATANKK</sequence>
<gene>
    <name evidence="2" type="ORF">ABGB03_10215</name>
</gene>
<accession>A0AAU7BQ32</accession>
<feature type="transmembrane region" description="Helical" evidence="1">
    <location>
        <begin position="131"/>
        <end position="152"/>
    </location>
</feature>
<dbReference type="RefSeq" id="WP_347922413.1">
    <property type="nucleotide sequence ID" value="NZ_CP157199.1"/>
</dbReference>
<feature type="transmembrane region" description="Helical" evidence="1">
    <location>
        <begin position="264"/>
        <end position="286"/>
    </location>
</feature>
<keyword evidence="1" id="KW-1133">Transmembrane helix</keyword>
<evidence type="ECO:0000256" key="1">
    <source>
        <dbReference type="SAM" id="Phobius"/>
    </source>
</evidence>
<feature type="transmembrane region" description="Helical" evidence="1">
    <location>
        <begin position="172"/>
        <end position="190"/>
    </location>
</feature>
<feature type="transmembrane region" description="Helical" evidence="1">
    <location>
        <begin position="93"/>
        <end position="110"/>
    </location>
</feature>
<proteinExistence type="predicted"/>